<gene>
    <name evidence="14" type="ORF">HMPREF1535_02553</name>
</gene>
<keyword evidence="6 11" id="KW-0812">Transmembrane</keyword>
<evidence type="ECO:0000256" key="11">
    <source>
        <dbReference type="SAM" id="Phobius"/>
    </source>
</evidence>
<dbReference type="InterPro" id="IPR040690">
    <property type="entry name" value="FtsX_ECD"/>
</dbReference>
<dbReference type="EMBL" id="AQHV01000012">
    <property type="protein sequence ID" value="KKB54800.1"/>
    <property type="molecule type" value="Genomic_DNA"/>
</dbReference>
<dbReference type="GO" id="GO:0005886">
    <property type="term" value="C:plasma membrane"/>
    <property type="evidence" value="ECO:0007669"/>
    <property type="project" value="UniProtKB-SubCell"/>
</dbReference>
<evidence type="ECO:0000313" key="15">
    <source>
        <dbReference type="Proteomes" id="UP000033047"/>
    </source>
</evidence>
<dbReference type="Pfam" id="PF18075">
    <property type="entry name" value="FtsX_ECD"/>
    <property type="match status" value="1"/>
</dbReference>
<dbReference type="PANTHER" id="PTHR47755">
    <property type="entry name" value="CELL DIVISION PROTEIN FTSX"/>
    <property type="match status" value="1"/>
</dbReference>
<feature type="transmembrane region" description="Helical" evidence="11">
    <location>
        <begin position="258"/>
        <end position="278"/>
    </location>
</feature>
<keyword evidence="7 11" id="KW-1133">Transmembrane helix</keyword>
<feature type="domain" description="ABC3 transporter permease C-terminal" evidence="12">
    <location>
        <begin position="168"/>
        <end position="284"/>
    </location>
</feature>
<dbReference type="InterPro" id="IPR003838">
    <property type="entry name" value="ABC3_permease_C"/>
</dbReference>
<dbReference type="GeneID" id="69983953"/>
<dbReference type="GO" id="GO:0051301">
    <property type="term" value="P:cell division"/>
    <property type="evidence" value="ECO:0007669"/>
    <property type="project" value="UniProtKB-KW"/>
</dbReference>
<dbReference type="Gene3D" id="3.30.70.3040">
    <property type="match status" value="1"/>
</dbReference>
<evidence type="ECO:0000259" key="13">
    <source>
        <dbReference type="Pfam" id="PF18075"/>
    </source>
</evidence>
<dbReference type="Proteomes" id="UP000033047">
    <property type="component" value="Unassembled WGS sequence"/>
</dbReference>
<evidence type="ECO:0000256" key="5">
    <source>
        <dbReference type="ARBA" id="ARBA00022618"/>
    </source>
</evidence>
<dbReference type="RefSeq" id="WP_010800580.1">
    <property type="nucleotide sequence ID" value="NZ_KQ033912.1"/>
</dbReference>
<comment type="similarity">
    <text evidence="2 10">Belongs to the ABC-4 integral membrane protein family. FtsX subfamily.</text>
</comment>
<keyword evidence="5 10" id="KW-0132">Cell division</keyword>
<evidence type="ECO:0000256" key="1">
    <source>
        <dbReference type="ARBA" id="ARBA00004651"/>
    </source>
</evidence>
<dbReference type="PANTHER" id="PTHR47755:SF1">
    <property type="entry name" value="CELL DIVISION PROTEIN FTSX"/>
    <property type="match status" value="1"/>
</dbReference>
<evidence type="ECO:0000313" key="14">
    <source>
        <dbReference type="EMBL" id="KKB54800.1"/>
    </source>
</evidence>
<dbReference type="InterPro" id="IPR004513">
    <property type="entry name" value="FtsX"/>
</dbReference>
<evidence type="ECO:0000256" key="9">
    <source>
        <dbReference type="ARBA" id="ARBA00023306"/>
    </source>
</evidence>
<sequence>MAENNKVNSVSFFNSRLTSIISIALVLFLLGLILLMGLLGNQLSVYVRENISFSIVLKDNQKEADIKRMQKSLDALPFIKSTEYISKEQAAKELEEELGENPETFLGFNPLQASIEVKLHSEYANPDSLQHIEKKIKTYTSVSDLLYRKDMMQMVNDNMKRLSIILLTLAVMLMAISFVLISNTIRLLIYSKRFLIHTMKLVGATSGFIRRPFVRYNVVSGIFASILAILMLTGSLYYLQHELDGFIQLLDVKALLVVYAAVFLLGILLSVTATVFAVNKYLRMGVDKLYYI</sequence>
<keyword evidence="9 10" id="KW-0131">Cell cycle</keyword>
<evidence type="ECO:0000256" key="7">
    <source>
        <dbReference type="ARBA" id="ARBA00022989"/>
    </source>
</evidence>
<evidence type="ECO:0000256" key="6">
    <source>
        <dbReference type="ARBA" id="ARBA00022692"/>
    </source>
</evidence>
<proteinExistence type="inferred from homology"/>
<keyword evidence="8 10" id="KW-0472">Membrane</keyword>
<reference evidence="14 15" key="1">
    <citation type="submission" date="2013-04" db="EMBL/GenBank/DDBJ databases">
        <title>The Genome Sequence of Parabacteroides goldsteinii DSM 19448.</title>
        <authorList>
            <consortium name="The Broad Institute Genomics Platform"/>
            <person name="Earl A."/>
            <person name="Ward D."/>
            <person name="Feldgarden M."/>
            <person name="Gevers D."/>
            <person name="Martens E."/>
            <person name="Sakamoto M."/>
            <person name="Benno Y."/>
            <person name="Song Y."/>
            <person name="Liu C."/>
            <person name="Lee J."/>
            <person name="Bolanos M."/>
            <person name="Vaisanen M.L."/>
            <person name="Finegold S.M."/>
            <person name="Walker B."/>
            <person name="Young S."/>
            <person name="Zeng Q."/>
            <person name="Gargeya S."/>
            <person name="Fitzgerald M."/>
            <person name="Haas B."/>
            <person name="Abouelleil A."/>
            <person name="Allen A.W."/>
            <person name="Alvarado L."/>
            <person name="Arachchi H.M."/>
            <person name="Berlin A.M."/>
            <person name="Chapman S.B."/>
            <person name="Gainer-Dewar J."/>
            <person name="Goldberg J."/>
            <person name="Griggs A."/>
            <person name="Gujja S."/>
            <person name="Hansen M."/>
            <person name="Howarth C."/>
            <person name="Imamovic A."/>
            <person name="Ireland A."/>
            <person name="Larimer J."/>
            <person name="McCowan C."/>
            <person name="Murphy C."/>
            <person name="Pearson M."/>
            <person name="Poon T.W."/>
            <person name="Priest M."/>
            <person name="Roberts A."/>
            <person name="Saif S."/>
            <person name="Shea T."/>
            <person name="Sisk P."/>
            <person name="Sykes S."/>
            <person name="Wortman J."/>
            <person name="Nusbaum C."/>
            <person name="Birren B."/>
        </authorList>
    </citation>
    <scope>NUCLEOTIDE SEQUENCE [LARGE SCALE GENOMIC DNA]</scope>
    <source>
        <strain evidence="14 15">DSM 19448</strain>
    </source>
</reference>
<organism evidence="14 15">
    <name type="scientific">Parabacteroides goldsteinii DSM 19448 = WAL 12034</name>
    <dbReference type="NCBI Taxonomy" id="927665"/>
    <lineage>
        <taxon>Bacteria</taxon>
        <taxon>Pseudomonadati</taxon>
        <taxon>Bacteroidota</taxon>
        <taxon>Bacteroidia</taxon>
        <taxon>Bacteroidales</taxon>
        <taxon>Tannerellaceae</taxon>
        <taxon>Parabacteroides</taxon>
    </lineage>
</organism>
<evidence type="ECO:0000256" key="10">
    <source>
        <dbReference type="PIRNR" id="PIRNR003097"/>
    </source>
</evidence>
<comment type="subcellular location">
    <subcellularLocation>
        <location evidence="1">Cell membrane</location>
        <topology evidence="1">Multi-pass membrane protein</topology>
    </subcellularLocation>
</comment>
<dbReference type="STRING" id="927665.HMPREF1535_02553"/>
<feature type="transmembrane region" description="Helical" evidence="11">
    <location>
        <begin position="20"/>
        <end position="39"/>
    </location>
</feature>
<feature type="transmembrane region" description="Helical" evidence="11">
    <location>
        <begin position="162"/>
        <end position="181"/>
    </location>
</feature>
<feature type="domain" description="FtsX extracellular" evidence="13">
    <location>
        <begin position="53"/>
        <end position="143"/>
    </location>
</feature>
<evidence type="ECO:0000256" key="2">
    <source>
        <dbReference type="ARBA" id="ARBA00007379"/>
    </source>
</evidence>
<keyword evidence="4 10" id="KW-1003">Cell membrane</keyword>
<dbReference type="HOGENOM" id="CLU_073546_3_0_10"/>
<dbReference type="Pfam" id="PF02687">
    <property type="entry name" value="FtsX"/>
    <property type="match status" value="1"/>
</dbReference>
<dbReference type="PATRIC" id="fig|927665.4.peg.2627"/>
<evidence type="ECO:0000256" key="8">
    <source>
        <dbReference type="ARBA" id="ARBA00023136"/>
    </source>
</evidence>
<dbReference type="PIRSF" id="PIRSF003097">
    <property type="entry name" value="FtsX"/>
    <property type="match status" value="1"/>
</dbReference>
<protein>
    <recommendedName>
        <fullName evidence="3 10">Cell division protein FtsX</fullName>
    </recommendedName>
</protein>
<evidence type="ECO:0000256" key="3">
    <source>
        <dbReference type="ARBA" id="ARBA00021907"/>
    </source>
</evidence>
<accession>A0A0F5JBA2</accession>
<feature type="transmembrane region" description="Helical" evidence="11">
    <location>
        <begin position="216"/>
        <end position="238"/>
    </location>
</feature>
<dbReference type="AlphaFoldDB" id="A0A0F5JBA2"/>
<comment type="caution">
    <text evidence="14">The sequence shown here is derived from an EMBL/GenBank/DDBJ whole genome shotgun (WGS) entry which is preliminary data.</text>
</comment>
<evidence type="ECO:0000256" key="4">
    <source>
        <dbReference type="ARBA" id="ARBA00022475"/>
    </source>
</evidence>
<evidence type="ECO:0000259" key="12">
    <source>
        <dbReference type="Pfam" id="PF02687"/>
    </source>
</evidence>
<name>A0A0F5JBA2_9BACT</name>